<gene>
    <name evidence="1" type="ORF">GFSPODELE1_LOCUS5130</name>
</gene>
<dbReference type="InterPro" id="IPR011990">
    <property type="entry name" value="TPR-like_helical_dom_sf"/>
</dbReference>
<organism evidence="1 2">
    <name type="scientific">Somion occarium</name>
    <dbReference type="NCBI Taxonomy" id="3059160"/>
    <lineage>
        <taxon>Eukaryota</taxon>
        <taxon>Fungi</taxon>
        <taxon>Dikarya</taxon>
        <taxon>Basidiomycota</taxon>
        <taxon>Agaricomycotina</taxon>
        <taxon>Agaricomycetes</taxon>
        <taxon>Polyporales</taxon>
        <taxon>Cerrenaceae</taxon>
        <taxon>Somion</taxon>
    </lineage>
</organism>
<accession>A0ABP1DCN1</accession>
<reference evidence="2" key="1">
    <citation type="submission" date="2024-04" db="EMBL/GenBank/DDBJ databases">
        <authorList>
            <person name="Shaw F."/>
            <person name="Minotto A."/>
        </authorList>
    </citation>
    <scope>NUCLEOTIDE SEQUENCE [LARGE SCALE GENOMIC DNA]</scope>
</reference>
<dbReference type="EMBL" id="OZ037946">
    <property type="protein sequence ID" value="CAL1704753.1"/>
    <property type="molecule type" value="Genomic_DNA"/>
</dbReference>
<evidence type="ECO:0000313" key="1">
    <source>
        <dbReference type="EMBL" id="CAL1704753.1"/>
    </source>
</evidence>
<evidence type="ECO:0000313" key="2">
    <source>
        <dbReference type="Proteomes" id="UP001497453"/>
    </source>
</evidence>
<proteinExistence type="predicted"/>
<name>A0ABP1DCN1_9APHY</name>
<dbReference type="Gene3D" id="1.25.40.10">
    <property type="entry name" value="Tetratricopeptide repeat domain"/>
    <property type="match status" value="1"/>
</dbReference>
<sequence>MLRARTLSTLARRSARRTGPFIFRNASSKSKVPATPDKSPKSLGYIEETFTQHTVFTIDFFRRFIKFTAVGLVTLGVTTCTAFEAAHFWVEKVELAPETDPEAHKWEWDLDAERWTGGSAGGTDPGLGFMGRHAVRGAWMALNWGIGSSGSIISSRGGAGSLNIVEARLEFAQDFLNVAIQNALKRYDSGKLRPETLIELFQRHASVMELMGTRDSLFESRRELEKVWSMLPGKGVDAARIALKLGDLNQRLGDRDDAVAWWARAIQLLQEKDSRIPVEIPPSVPDVAPSSPLRQRTLISTLVSLSAHYATSGQLRQAQQVEESSLDLLRSIRQPQSFETASPPHSLHALYILHRSSLLSIHLAEVLYALRTKPITSIEWLTRAAESSERVAFTLTGLPLSHPDAPGSRIPHPPSSETALLPAYAKSVSMKKPARSLLRDSRRSAAEAWNLIGILVESSDAPDSMDRALEYYERALGWAGVSADRAGGIGKPGEGTLEAEWKTLWNNYVRARNAVKKDGK</sequence>
<keyword evidence="2" id="KW-1185">Reference proteome</keyword>
<protein>
    <submittedName>
        <fullName evidence="1">Uncharacterized protein</fullName>
    </submittedName>
</protein>
<dbReference type="SUPFAM" id="SSF48452">
    <property type="entry name" value="TPR-like"/>
    <property type="match status" value="1"/>
</dbReference>
<dbReference type="Proteomes" id="UP001497453">
    <property type="component" value="Chromosome 3"/>
</dbReference>